<dbReference type="EMBL" id="CM011692">
    <property type="protein sequence ID" value="TMS06611.1"/>
    <property type="molecule type" value="Genomic_DNA"/>
</dbReference>
<comment type="caution">
    <text evidence="1">The sequence shown here is derived from an EMBL/GenBank/DDBJ whole genome shotgun (WGS) entry which is preliminary data.</text>
</comment>
<protein>
    <submittedName>
        <fullName evidence="1">Uncharacterized protein</fullName>
    </submittedName>
</protein>
<gene>
    <name evidence="1" type="ORF">E3U43_016370</name>
</gene>
<sequence length="188" mass="20948">MGSLLGDLKLCVPQYGSSGHLRYCFGFGWGQKLSAKLCKLGCFGAGGATMLGSPLKKAFRLRLKLTWLPATTRPNLVGKDKEGNKMKWLRRLTGMTRQMGFKEKCGLGLKLKGKKKKKVEKHGKRKNKNCKNSNSNLNYFAPQPKVYASPQTGITYRDDSVFSEFKGAGGKRKKKKRGEANSFPLDQH</sequence>
<accession>A0ACD3QHC2</accession>
<dbReference type="Proteomes" id="UP000793456">
    <property type="component" value="Chromosome XIX"/>
</dbReference>
<proteinExistence type="predicted"/>
<reference evidence="1" key="1">
    <citation type="submission" date="2018-11" db="EMBL/GenBank/DDBJ databases">
        <title>The sequence and de novo assembly of Larimichthys crocea genome using PacBio and Hi-C technologies.</title>
        <authorList>
            <person name="Xu P."/>
            <person name="Chen B."/>
            <person name="Zhou Z."/>
            <person name="Ke Q."/>
            <person name="Wu Y."/>
            <person name="Bai H."/>
            <person name="Pu F."/>
        </authorList>
    </citation>
    <scope>NUCLEOTIDE SEQUENCE</scope>
    <source>
        <tissue evidence="1">Muscle</tissue>
    </source>
</reference>
<organism evidence="1 2">
    <name type="scientific">Larimichthys crocea</name>
    <name type="common">Large yellow croaker</name>
    <name type="synonym">Pseudosciaena crocea</name>
    <dbReference type="NCBI Taxonomy" id="215358"/>
    <lineage>
        <taxon>Eukaryota</taxon>
        <taxon>Metazoa</taxon>
        <taxon>Chordata</taxon>
        <taxon>Craniata</taxon>
        <taxon>Vertebrata</taxon>
        <taxon>Euteleostomi</taxon>
        <taxon>Actinopterygii</taxon>
        <taxon>Neopterygii</taxon>
        <taxon>Teleostei</taxon>
        <taxon>Neoteleostei</taxon>
        <taxon>Acanthomorphata</taxon>
        <taxon>Eupercaria</taxon>
        <taxon>Sciaenidae</taxon>
        <taxon>Larimichthys</taxon>
    </lineage>
</organism>
<keyword evidence="2" id="KW-1185">Reference proteome</keyword>
<evidence type="ECO:0000313" key="1">
    <source>
        <dbReference type="EMBL" id="TMS06611.1"/>
    </source>
</evidence>
<name>A0ACD3QHC2_LARCR</name>
<evidence type="ECO:0000313" key="2">
    <source>
        <dbReference type="Proteomes" id="UP000793456"/>
    </source>
</evidence>